<protein>
    <recommendedName>
        <fullName evidence="3">Lipoprotein</fullName>
    </recommendedName>
</protein>
<gene>
    <name evidence="1" type="ORF">P8V03_11760</name>
</gene>
<accession>A0ABU4JUJ6</accession>
<reference evidence="1 2" key="1">
    <citation type="submission" date="2023-04" db="EMBL/GenBank/DDBJ databases">
        <title>Clostridium tannerae sp. nov., isolated from the fecal material of an alpaca.</title>
        <authorList>
            <person name="Miller S."/>
            <person name="Hendry M."/>
            <person name="King J."/>
            <person name="Sankaranarayanan K."/>
            <person name="Lawson P.A."/>
        </authorList>
    </citation>
    <scope>NUCLEOTIDE SEQUENCE [LARGE SCALE GENOMIC DNA]</scope>
    <source>
        <strain evidence="1 2">A1-XYC3</strain>
    </source>
</reference>
<dbReference type="Proteomes" id="UP001281656">
    <property type="component" value="Unassembled WGS sequence"/>
</dbReference>
<dbReference type="RefSeq" id="WP_318798257.1">
    <property type="nucleotide sequence ID" value="NZ_JARUJP010000013.1"/>
</dbReference>
<evidence type="ECO:0008006" key="3">
    <source>
        <dbReference type="Google" id="ProtNLM"/>
    </source>
</evidence>
<organism evidence="1 2">
    <name type="scientific">Clostridium tanneri</name>
    <dbReference type="NCBI Taxonomy" id="3037988"/>
    <lineage>
        <taxon>Bacteria</taxon>
        <taxon>Bacillati</taxon>
        <taxon>Bacillota</taxon>
        <taxon>Clostridia</taxon>
        <taxon>Eubacteriales</taxon>
        <taxon>Clostridiaceae</taxon>
        <taxon>Clostridium</taxon>
    </lineage>
</organism>
<comment type="caution">
    <text evidence="1">The sequence shown here is derived from an EMBL/GenBank/DDBJ whole genome shotgun (WGS) entry which is preliminary data.</text>
</comment>
<dbReference type="EMBL" id="JARUJP010000013">
    <property type="protein sequence ID" value="MDW8801821.1"/>
    <property type="molecule type" value="Genomic_DNA"/>
</dbReference>
<dbReference type="PROSITE" id="PS51257">
    <property type="entry name" value="PROKAR_LIPOPROTEIN"/>
    <property type="match status" value="1"/>
</dbReference>
<sequence>MRKIIASLLIASSIISSCNFISNNEEKSHKKHRYGEKVLVLIYNSLD</sequence>
<keyword evidence="2" id="KW-1185">Reference proteome</keyword>
<evidence type="ECO:0000313" key="1">
    <source>
        <dbReference type="EMBL" id="MDW8801821.1"/>
    </source>
</evidence>
<name>A0ABU4JUJ6_9CLOT</name>
<proteinExistence type="predicted"/>
<evidence type="ECO:0000313" key="2">
    <source>
        <dbReference type="Proteomes" id="UP001281656"/>
    </source>
</evidence>